<dbReference type="AlphaFoldDB" id="A0A917RMY2"/>
<organism evidence="2 3">
    <name type="scientific">Nocardia jinanensis</name>
    <dbReference type="NCBI Taxonomy" id="382504"/>
    <lineage>
        <taxon>Bacteria</taxon>
        <taxon>Bacillati</taxon>
        <taxon>Actinomycetota</taxon>
        <taxon>Actinomycetes</taxon>
        <taxon>Mycobacteriales</taxon>
        <taxon>Nocardiaceae</taxon>
        <taxon>Nocardia</taxon>
    </lineage>
</organism>
<reference evidence="2" key="1">
    <citation type="journal article" date="2014" name="Int. J. Syst. Evol. Microbiol.">
        <title>Complete genome sequence of Corynebacterium casei LMG S-19264T (=DSM 44701T), isolated from a smear-ripened cheese.</title>
        <authorList>
            <consortium name="US DOE Joint Genome Institute (JGI-PGF)"/>
            <person name="Walter F."/>
            <person name="Albersmeier A."/>
            <person name="Kalinowski J."/>
            <person name="Ruckert C."/>
        </authorList>
    </citation>
    <scope>NUCLEOTIDE SEQUENCE</scope>
    <source>
        <strain evidence="2">CGMCC 4.3508</strain>
    </source>
</reference>
<dbReference type="InterPro" id="IPR032710">
    <property type="entry name" value="NTF2-like_dom_sf"/>
</dbReference>
<proteinExistence type="predicted"/>
<dbReference type="RefSeq" id="WP_062999382.1">
    <property type="nucleotide sequence ID" value="NZ_BMMH01000006.1"/>
</dbReference>
<gene>
    <name evidence="2" type="ORF">GCM10011588_32460</name>
</gene>
<dbReference type="Gene3D" id="3.10.450.50">
    <property type="match status" value="1"/>
</dbReference>
<evidence type="ECO:0000259" key="1">
    <source>
        <dbReference type="Pfam" id="PF12680"/>
    </source>
</evidence>
<name>A0A917RMY2_9NOCA</name>
<evidence type="ECO:0000313" key="2">
    <source>
        <dbReference type="EMBL" id="GGL15399.1"/>
    </source>
</evidence>
<protein>
    <submittedName>
        <fullName evidence="2">Polyketide cyclase</fullName>
    </submittedName>
</protein>
<dbReference type="EMBL" id="BMMH01000006">
    <property type="protein sequence ID" value="GGL15399.1"/>
    <property type="molecule type" value="Genomic_DNA"/>
</dbReference>
<evidence type="ECO:0000313" key="3">
    <source>
        <dbReference type="Proteomes" id="UP000638263"/>
    </source>
</evidence>
<dbReference type="Proteomes" id="UP000638263">
    <property type="component" value="Unassembled WGS sequence"/>
</dbReference>
<accession>A0A917RMY2</accession>
<sequence length="132" mass="14635">MAATDTPSAVAAWHRLVAEPDTARLRDLLAPEVVFRSPAVHTPQVGRDRAFAYLWAALQVLGPTLTYGHQWFDDDSAVLRFSATVDELVVDGVDLIRWDTDGRLTEFTVMIRPFKALQAVIAAMGAELTRQQ</sequence>
<dbReference type="Pfam" id="PF12680">
    <property type="entry name" value="SnoaL_2"/>
    <property type="match status" value="1"/>
</dbReference>
<keyword evidence="3" id="KW-1185">Reference proteome</keyword>
<dbReference type="InterPro" id="IPR037401">
    <property type="entry name" value="SnoaL-like"/>
</dbReference>
<comment type="caution">
    <text evidence="2">The sequence shown here is derived from an EMBL/GenBank/DDBJ whole genome shotgun (WGS) entry which is preliminary data.</text>
</comment>
<dbReference type="SUPFAM" id="SSF54427">
    <property type="entry name" value="NTF2-like"/>
    <property type="match status" value="1"/>
</dbReference>
<reference evidence="2" key="2">
    <citation type="submission" date="2020-09" db="EMBL/GenBank/DDBJ databases">
        <authorList>
            <person name="Sun Q."/>
            <person name="Zhou Y."/>
        </authorList>
    </citation>
    <scope>NUCLEOTIDE SEQUENCE</scope>
    <source>
        <strain evidence="2">CGMCC 4.3508</strain>
    </source>
</reference>
<feature type="domain" description="SnoaL-like" evidence="1">
    <location>
        <begin position="10"/>
        <end position="106"/>
    </location>
</feature>